<dbReference type="Proteomes" id="UP000257045">
    <property type="component" value="Unassembled WGS sequence"/>
</dbReference>
<comment type="caution">
    <text evidence="2">The sequence shown here is derived from an EMBL/GenBank/DDBJ whole genome shotgun (WGS) entry which is preliminary data.</text>
</comment>
<keyword evidence="1" id="KW-1133">Transmembrane helix</keyword>
<sequence length="199" mass="22428">MRFFSRLILWIGLISAPLFSQNFVLQNQGEILAPKSIGFIQMLSEELYQKSGVALYVAVRDELEGENQKEVRKAWKEGILQNLKAPYGVIFFVKSHKKIDIVLNPEIKGIDGSRIITEYMVPILMQEKGLPNPKVSASILNGYAQLADEIAESKGESLENNLIVDKSGSNNLVRYSIYVMLGIMLTIIAFIYVFGRLKK</sequence>
<organism evidence="2 3">
    <name type="scientific">Helicobacter brantae</name>
    <dbReference type="NCBI Taxonomy" id="375927"/>
    <lineage>
        <taxon>Bacteria</taxon>
        <taxon>Pseudomonadati</taxon>
        <taxon>Campylobacterota</taxon>
        <taxon>Epsilonproteobacteria</taxon>
        <taxon>Campylobacterales</taxon>
        <taxon>Helicobacteraceae</taxon>
        <taxon>Helicobacter</taxon>
    </lineage>
</organism>
<dbReference type="RefSeq" id="WP_115568990.1">
    <property type="nucleotide sequence ID" value="NZ_NXLV01000002.1"/>
</dbReference>
<gene>
    <name evidence="2" type="ORF">CQA58_01695</name>
</gene>
<reference evidence="2 3" key="1">
    <citation type="submission" date="2018-04" db="EMBL/GenBank/DDBJ databases">
        <title>Novel Campyloabacter and Helicobacter Species and Strains.</title>
        <authorList>
            <person name="Mannion A.J."/>
            <person name="Shen Z."/>
            <person name="Fox J.G."/>
        </authorList>
    </citation>
    <scope>NUCLEOTIDE SEQUENCE [LARGE SCALE GENOMIC DNA]</scope>
    <source>
        <strain evidence="2 3">MIT 04-9366</strain>
    </source>
</reference>
<evidence type="ECO:0000313" key="3">
    <source>
        <dbReference type="Proteomes" id="UP000257045"/>
    </source>
</evidence>
<dbReference type="EMBL" id="NXLV01000002">
    <property type="protein sequence ID" value="RDU71780.1"/>
    <property type="molecule type" value="Genomic_DNA"/>
</dbReference>
<accession>A0A3D8J3G1</accession>
<evidence type="ECO:0000313" key="2">
    <source>
        <dbReference type="EMBL" id="RDU71780.1"/>
    </source>
</evidence>
<proteinExistence type="predicted"/>
<dbReference type="AlphaFoldDB" id="A0A3D8J3G1"/>
<name>A0A3D8J3G1_9HELI</name>
<feature type="transmembrane region" description="Helical" evidence="1">
    <location>
        <begin position="175"/>
        <end position="195"/>
    </location>
</feature>
<keyword evidence="1" id="KW-0472">Membrane</keyword>
<evidence type="ECO:0000256" key="1">
    <source>
        <dbReference type="SAM" id="Phobius"/>
    </source>
</evidence>
<keyword evidence="3" id="KW-1185">Reference proteome</keyword>
<dbReference type="OrthoDB" id="5362685at2"/>
<protein>
    <recommendedName>
        <fullName evidence="4">TPM domain-containing protein</fullName>
    </recommendedName>
</protein>
<keyword evidence="1" id="KW-0812">Transmembrane</keyword>
<evidence type="ECO:0008006" key="4">
    <source>
        <dbReference type="Google" id="ProtNLM"/>
    </source>
</evidence>